<dbReference type="GO" id="GO:0051301">
    <property type="term" value="P:cell division"/>
    <property type="evidence" value="ECO:0007669"/>
    <property type="project" value="UniProtKB-KW"/>
</dbReference>
<dbReference type="Pfam" id="PF03256">
    <property type="entry name" value="ANAPC10"/>
    <property type="match status" value="1"/>
</dbReference>
<name>A0A1G4KK12_9SACH</name>
<evidence type="ECO:0000256" key="3">
    <source>
        <dbReference type="ARBA" id="ARBA00022776"/>
    </source>
</evidence>
<keyword evidence="8" id="KW-1185">Reference proteome</keyword>
<dbReference type="GO" id="GO:0005680">
    <property type="term" value="C:anaphase-promoting complex"/>
    <property type="evidence" value="ECO:0007669"/>
    <property type="project" value="InterPro"/>
</dbReference>
<keyword evidence="5" id="KW-0131">Cell cycle</keyword>
<dbReference type="PROSITE" id="PS51284">
    <property type="entry name" value="DOC"/>
    <property type="match status" value="1"/>
</dbReference>
<evidence type="ECO:0000313" key="7">
    <source>
        <dbReference type="EMBL" id="SCV04707.1"/>
    </source>
</evidence>
<comment type="similarity">
    <text evidence="1">Belongs to the APC10 family.</text>
</comment>
<dbReference type="AlphaFoldDB" id="A0A1G4KK12"/>
<proteinExistence type="inferred from homology"/>
<evidence type="ECO:0000259" key="6">
    <source>
        <dbReference type="PROSITE" id="PS51284"/>
    </source>
</evidence>
<evidence type="ECO:0000256" key="2">
    <source>
        <dbReference type="ARBA" id="ARBA00022618"/>
    </source>
</evidence>
<dbReference type="InterPro" id="IPR016901">
    <property type="entry name" value="APC10/Doc1"/>
</dbReference>
<dbReference type="PANTHER" id="PTHR12936:SF0">
    <property type="entry name" value="ANAPHASE-PROMOTING COMPLEX SUBUNIT 10"/>
    <property type="match status" value="1"/>
</dbReference>
<dbReference type="OrthoDB" id="24948at2759"/>
<evidence type="ECO:0000313" key="8">
    <source>
        <dbReference type="Proteomes" id="UP000191144"/>
    </source>
</evidence>
<dbReference type="SUPFAM" id="SSF49785">
    <property type="entry name" value="Galactose-binding domain-like"/>
    <property type="match status" value="1"/>
</dbReference>
<dbReference type="Proteomes" id="UP000191144">
    <property type="component" value="Chromosome H"/>
</dbReference>
<keyword evidence="2" id="KW-0132">Cell division</keyword>
<dbReference type="CDD" id="cd08366">
    <property type="entry name" value="APC10"/>
    <property type="match status" value="1"/>
</dbReference>
<dbReference type="GO" id="GO:0031145">
    <property type="term" value="P:anaphase-promoting complex-dependent catabolic process"/>
    <property type="evidence" value="ECO:0007669"/>
    <property type="project" value="InterPro"/>
</dbReference>
<keyword evidence="3" id="KW-0498">Mitosis</keyword>
<feature type="domain" description="DOC" evidence="6">
    <location>
        <begin position="66"/>
        <end position="252"/>
    </location>
</feature>
<evidence type="ECO:0000256" key="5">
    <source>
        <dbReference type="ARBA" id="ARBA00023306"/>
    </source>
</evidence>
<gene>
    <name evidence="7" type="ORF">LAME_0H20604G</name>
</gene>
<dbReference type="PANTHER" id="PTHR12936">
    <property type="entry name" value="ANAPHASE-PROMOTING COMPLEX 10"/>
    <property type="match status" value="1"/>
</dbReference>
<reference evidence="8" key="1">
    <citation type="submission" date="2016-03" db="EMBL/GenBank/DDBJ databases">
        <authorList>
            <person name="Devillers Hugo."/>
        </authorList>
    </citation>
    <scope>NUCLEOTIDE SEQUENCE [LARGE SCALE GENOMIC DNA]</scope>
</reference>
<dbReference type="Gene3D" id="2.60.120.260">
    <property type="entry name" value="Galactose-binding domain-like"/>
    <property type="match status" value="1"/>
</dbReference>
<evidence type="ECO:0000256" key="4">
    <source>
        <dbReference type="ARBA" id="ARBA00022786"/>
    </source>
</evidence>
<sequence length="255" mass="29250">MLEKNDMTPFEEQLERFLPSLDLRFASQFSKLPPRLLLDEANSNFNDQGVRYMGITDDSVDYDEDYTTEAYLAKFGSGLQRLEAQNLINITNLAFWKASSQKDGNPISYALDDNPHNFWQSDGSQPHYVEASFSKRVEIVQLALFLSLAIDESYTPQVIKVYAGHSCSDATHYKTLEVRNVNGWIALTFEDNRPQDRLLKCQYLRIEIPVNHENGKDTHLRGVRVYTQYFRTPAAGSLLLDYFSPDGLLSECKLR</sequence>
<organism evidence="7 8">
    <name type="scientific">Lachancea meyersii CBS 8951</name>
    <dbReference type="NCBI Taxonomy" id="1266667"/>
    <lineage>
        <taxon>Eukaryota</taxon>
        <taxon>Fungi</taxon>
        <taxon>Dikarya</taxon>
        <taxon>Ascomycota</taxon>
        <taxon>Saccharomycotina</taxon>
        <taxon>Saccharomycetes</taxon>
        <taxon>Saccharomycetales</taxon>
        <taxon>Saccharomycetaceae</taxon>
        <taxon>Lachancea</taxon>
    </lineage>
</organism>
<dbReference type="GO" id="GO:0070979">
    <property type="term" value="P:protein K11-linked ubiquitination"/>
    <property type="evidence" value="ECO:0007669"/>
    <property type="project" value="TreeGrafter"/>
</dbReference>
<dbReference type="InterPro" id="IPR008979">
    <property type="entry name" value="Galactose-bd-like_sf"/>
</dbReference>
<accession>A0A1G4KK12</accession>
<dbReference type="InterPro" id="IPR004939">
    <property type="entry name" value="APC_su10/DOC_dom"/>
</dbReference>
<dbReference type="EMBL" id="LT598480">
    <property type="protein sequence ID" value="SCV04707.1"/>
    <property type="molecule type" value="Genomic_DNA"/>
</dbReference>
<evidence type="ECO:0000256" key="1">
    <source>
        <dbReference type="ARBA" id="ARBA00006762"/>
    </source>
</evidence>
<keyword evidence="4" id="KW-0833">Ubl conjugation pathway</keyword>
<protein>
    <submittedName>
        <fullName evidence="7">LAME_0H20604g1_1</fullName>
    </submittedName>
</protein>
<dbReference type="SMART" id="SM01337">
    <property type="entry name" value="APC10"/>
    <property type="match status" value="1"/>
</dbReference>